<comment type="similarity">
    <text evidence="1">Belongs to the carbohydrate kinase PfkB family.</text>
</comment>
<dbReference type="Gene3D" id="3.40.1190.20">
    <property type="match status" value="1"/>
</dbReference>
<dbReference type="PANTHER" id="PTHR46566">
    <property type="entry name" value="1-PHOSPHOFRUCTOKINASE-RELATED"/>
    <property type="match status" value="1"/>
</dbReference>
<dbReference type="GO" id="GO:0005975">
    <property type="term" value="P:carbohydrate metabolic process"/>
    <property type="evidence" value="ECO:0007669"/>
    <property type="project" value="InterPro"/>
</dbReference>
<evidence type="ECO:0000256" key="5">
    <source>
        <dbReference type="ARBA" id="ARBA00022840"/>
    </source>
</evidence>
<accession>A0A1Q8CMA9</accession>
<evidence type="ECO:0000256" key="3">
    <source>
        <dbReference type="ARBA" id="ARBA00022741"/>
    </source>
</evidence>
<dbReference type="InterPro" id="IPR011611">
    <property type="entry name" value="PfkB_dom"/>
</dbReference>
<dbReference type="AlphaFoldDB" id="A0A1Q8CMA9"/>
<evidence type="ECO:0000256" key="1">
    <source>
        <dbReference type="ARBA" id="ARBA00010688"/>
    </source>
</evidence>
<dbReference type="SUPFAM" id="SSF53613">
    <property type="entry name" value="Ribokinase-like"/>
    <property type="match status" value="1"/>
</dbReference>
<dbReference type="GO" id="GO:0005524">
    <property type="term" value="F:ATP binding"/>
    <property type="evidence" value="ECO:0007669"/>
    <property type="project" value="UniProtKB-KW"/>
</dbReference>
<gene>
    <name evidence="8" type="ORF">BU204_21485</name>
</gene>
<dbReference type="OrthoDB" id="3206700at2"/>
<evidence type="ECO:0000313" key="8">
    <source>
        <dbReference type="EMBL" id="OLF15500.1"/>
    </source>
</evidence>
<dbReference type="EMBL" id="MSIE01000040">
    <property type="protein sequence ID" value="OLF15500.1"/>
    <property type="molecule type" value="Genomic_DNA"/>
</dbReference>
<dbReference type="GO" id="GO:0016301">
    <property type="term" value="F:kinase activity"/>
    <property type="evidence" value="ECO:0007669"/>
    <property type="project" value="UniProtKB-KW"/>
</dbReference>
<dbReference type="InterPro" id="IPR002173">
    <property type="entry name" value="Carboh/pur_kinase_PfkB_CS"/>
</dbReference>
<protein>
    <submittedName>
        <fullName evidence="8">Phosphofructokinase</fullName>
    </submittedName>
</protein>
<dbReference type="PANTHER" id="PTHR46566:SF2">
    <property type="entry name" value="ATP-DEPENDENT 6-PHOSPHOFRUCTOKINASE ISOZYME 2"/>
    <property type="match status" value="1"/>
</dbReference>
<evidence type="ECO:0000259" key="7">
    <source>
        <dbReference type="Pfam" id="PF00294"/>
    </source>
</evidence>
<keyword evidence="2 6" id="KW-0808">Transferase</keyword>
<dbReference type="Proteomes" id="UP000185596">
    <property type="component" value="Unassembled WGS sequence"/>
</dbReference>
<dbReference type="InterPro" id="IPR029056">
    <property type="entry name" value="Ribokinase-like"/>
</dbReference>
<comment type="caution">
    <text evidence="8">The sequence shown here is derived from an EMBL/GenBank/DDBJ whole genome shotgun (WGS) entry which is preliminary data.</text>
</comment>
<dbReference type="PROSITE" id="PS00584">
    <property type="entry name" value="PFKB_KINASES_2"/>
    <property type="match status" value="1"/>
</dbReference>
<dbReference type="InterPro" id="IPR017583">
    <property type="entry name" value="Tagatose/fructose_Pkinase"/>
</dbReference>
<evidence type="ECO:0000256" key="6">
    <source>
        <dbReference type="PIRNR" id="PIRNR000535"/>
    </source>
</evidence>
<proteinExistence type="inferred from homology"/>
<sequence>MNDQVVIFAPSPQVTVTVEQVEGNADVHLHAGGQGFWQARMITALGSRVILCCALGGEPGQVLRHLMDVPDIEVRARDVLARNGAYVHDRRDGDRESVAEMIPDKLTRHELDDLYEMTVVAGLGAGVAVLSGSADTATEEVVPISVYQRLTTDLTRNGCDVVVDLAGARLESALKGTPTVVKVSHEELQEDGRAKSDSLDDLLSAAREIAETGVGLVVVSRAADPTLAVFDGEAVTMRAPSFEPVDTRGGGDSMTAGIAAALAQKADVRTALRLGAAAGALNITRHGLGTGSGDAVRALAERVEIEQIEEKKR</sequence>
<keyword evidence="4 8" id="KW-0418">Kinase</keyword>
<evidence type="ECO:0000313" key="9">
    <source>
        <dbReference type="Proteomes" id="UP000185596"/>
    </source>
</evidence>
<keyword evidence="3" id="KW-0547">Nucleotide-binding</keyword>
<organism evidence="8 9">
    <name type="scientific">Actinophytocola xanthii</name>
    <dbReference type="NCBI Taxonomy" id="1912961"/>
    <lineage>
        <taxon>Bacteria</taxon>
        <taxon>Bacillati</taxon>
        <taxon>Actinomycetota</taxon>
        <taxon>Actinomycetes</taxon>
        <taxon>Pseudonocardiales</taxon>
        <taxon>Pseudonocardiaceae</taxon>
    </lineage>
</organism>
<evidence type="ECO:0000256" key="4">
    <source>
        <dbReference type="ARBA" id="ARBA00022777"/>
    </source>
</evidence>
<reference evidence="8 9" key="1">
    <citation type="submission" date="2016-12" db="EMBL/GenBank/DDBJ databases">
        <title>The draft genome sequence of Actinophytocola sp. 11-183.</title>
        <authorList>
            <person name="Wang W."/>
            <person name="Yuan L."/>
        </authorList>
    </citation>
    <scope>NUCLEOTIDE SEQUENCE [LARGE SCALE GENOMIC DNA]</scope>
    <source>
        <strain evidence="8 9">11-183</strain>
    </source>
</reference>
<dbReference type="GO" id="GO:0016773">
    <property type="term" value="F:phosphotransferase activity, alcohol group as acceptor"/>
    <property type="evidence" value="ECO:0007669"/>
    <property type="project" value="InterPro"/>
</dbReference>
<evidence type="ECO:0000256" key="2">
    <source>
        <dbReference type="ARBA" id="ARBA00022679"/>
    </source>
</evidence>
<dbReference type="Pfam" id="PF00294">
    <property type="entry name" value="PfkB"/>
    <property type="match status" value="1"/>
</dbReference>
<name>A0A1Q8CMA9_9PSEU</name>
<feature type="domain" description="Carbohydrate kinase PfkB" evidence="7">
    <location>
        <begin position="23"/>
        <end position="290"/>
    </location>
</feature>
<keyword evidence="9" id="KW-1185">Reference proteome</keyword>
<keyword evidence="5" id="KW-0067">ATP-binding</keyword>
<dbReference type="STRING" id="1912961.BU204_21485"/>
<dbReference type="PIRSF" id="PIRSF000535">
    <property type="entry name" value="1PFK/6PFK/LacC"/>
    <property type="match status" value="1"/>
</dbReference>